<keyword evidence="2" id="KW-1185">Reference proteome</keyword>
<dbReference type="Proteomes" id="UP000479710">
    <property type="component" value="Unassembled WGS sequence"/>
</dbReference>
<dbReference type="AlphaFoldDB" id="A0A6G1EF78"/>
<accession>A0A6G1EF78</accession>
<dbReference type="EMBL" id="SPHZ02000003">
    <property type="protein sequence ID" value="KAF0923062.1"/>
    <property type="molecule type" value="Genomic_DNA"/>
</dbReference>
<evidence type="ECO:0000313" key="2">
    <source>
        <dbReference type="Proteomes" id="UP000479710"/>
    </source>
</evidence>
<name>A0A6G1EF78_9ORYZ</name>
<proteinExistence type="predicted"/>
<reference evidence="1 2" key="1">
    <citation type="submission" date="2019-11" db="EMBL/GenBank/DDBJ databases">
        <title>Whole genome sequence of Oryza granulata.</title>
        <authorList>
            <person name="Li W."/>
        </authorList>
    </citation>
    <scope>NUCLEOTIDE SEQUENCE [LARGE SCALE GENOMIC DNA]</scope>
    <source>
        <strain evidence="2">cv. Menghai</strain>
        <tissue evidence="1">Leaf</tissue>
    </source>
</reference>
<gene>
    <name evidence="1" type="ORF">E2562_003292</name>
</gene>
<dbReference type="PANTHER" id="PTHR33085:SF113">
    <property type="entry name" value="OS05G0126000 PROTEIN"/>
    <property type="match status" value="1"/>
</dbReference>
<organism evidence="1 2">
    <name type="scientific">Oryza meyeriana var. granulata</name>
    <dbReference type="NCBI Taxonomy" id="110450"/>
    <lineage>
        <taxon>Eukaryota</taxon>
        <taxon>Viridiplantae</taxon>
        <taxon>Streptophyta</taxon>
        <taxon>Embryophyta</taxon>
        <taxon>Tracheophyta</taxon>
        <taxon>Spermatophyta</taxon>
        <taxon>Magnoliopsida</taxon>
        <taxon>Liliopsida</taxon>
        <taxon>Poales</taxon>
        <taxon>Poaceae</taxon>
        <taxon>BOP clade</taxon>
        <taxon>Oryzoideae</taxon>
        <taxon>Oryzeae</taxon>
        <taxon>Oryzinae</taxon>
        <taxon>Oryza</taxon>
        <taxon>Oryza meyeriana</taxon>
    </lineage>
</organism>
<sequence length="188" mass="20877">MDDHIVDTTFLQLPAMAAMAAGQANGRKGSGIGTYCFDTESRGWSHAGDWMLPFCGKGEFVPELKLWFGASAKNNYAPCASDLSPVVRAEPPKPGYIWEDLNIPSDWLPCRKCHLINLGEYNWRNYRDNQVVQTLAVFAGVEVLPDGNETADNGEGKGKQNAKGHRMIKHKSKQFTFNEEINNVESVL</sequence>
<protein>
    <submittedName>
        <fullName evidence="1">Uncharacterized protein</fullName>
    </submittedName>
</protein>
<dbReference type="InterPro" id="IPR012871">
    <property type="entry name" value="DUF1668_ORYSA"/>
</dbReference>
<dbReference type="PANTHER" id="PTHR33085">
    <property type="entry name" value="OS12G0113100 PROTEIN-RELATED"/>
    <property type="match status" value="1"/>
</dbReference>
<dbReference type="OrthoDB" id="695839at2759"/>
<evidence type="ECO:0000313" key="1">
    <source>
        <dbReference type="EMBL" id="KAF0923062.1"/>
    </source>
</evidence>
<comment type="caution">
    <text evidence="1">The sequence shown here is derived from an EMBL/GenBank/DDBJ whole genome shotgun (WGS) entry which is preliminary data.</text>
</comment>
<dbReference type="Pfam" id="PF07893">
    <property type="entry name" value="DUF1668"/>
    <property type="match status" value="1"/>
</dbReference>